<gene>
    <name evidence="1" type="ORF">J5X75_04040</name>
</gene>
<evidence type="ECO:0000313" key="1">
    <source>
        <dbReference type="EMBL" id="MBO3736690.1"/>
    </source>
</evidence>
<protein>
    <submittedName>
        <fullName evidence="1">Uncharacterized protein</fullName>
    </submittedName>
</protein>
<dbReference type="Proteomes" id="UP000679690">
    <property type="component" value="Unassembled WGS sequence"/>
</dbReference>
<comment type="caution">
    <text evidence="1">The sequence shown here is derived from an EMBL/GenBank/DDBJ whole genome shotgun (WGS) entry which is preliminary data.</text>
</comment>
<sequence>MAVLTARRLIDEQKVTQALALLESRLSVVDLSGYTTDEGLIAAALQFAKLLHASDYVPNQVEAPARFAYTSAVACGDVPRHALAGDLLGQVLQDQARYRHAALVRADVWQLFQQMGWDENSAATLMRLRLADSLHHGGRCGEALRHTEQAWRAWLREPERWSQHGVRIAVAYGQVLVGCGLRAEACGLLARSRCLPGSLEAVLEPILTSGSPEATVIIARHRSVCARRLMAAGTPDLEAMRAADNAWYGHGTGGPR</sequence>
<organism evidence="1 2">
    <name type="scientific">Actinoplanes flavus</name>
    <dbReference type="NCBI Taxonomy" id="2820290"/>
    <lineage>
        <taxon>Bacteria</taxon>
        <taxon>Bacillati</taxon>
        <taxon>Actinomycetota</taxon>
        <taxon>Actinomycetes</taxon>
        <taxon>Micromonosporales</taxon>
        <taxon>Micromonosporaceae</taxon>
        <taxon>Actinoplanes</taxon>
    </lineage>
</organism>
<proteinExistence type="predicted"/>
<name>A0ABS3UD37_9ACTN</name>
<reference evidence="1 2" key="1">
    <citation type="submission" date="2021-03" db="EMBL/GenBank/DDBJ databases">
        <title>Actinoplanes flavus sp. nov., a novel actinomycete isolated from Coconut Palm rhizosphere soil.</title>
        <authorList>
            <person name="Luo X."/>
        </authorList>
    </citation>
    <scope>NUCLEOTIDE SEQUENCE [LARGE SCALE GENOMIC DNA]</scope>
    <source>
        <strain evidence="1 2">NEAU-H7</strain>
    </source>
</reference>
<evidence type="ECO:0000313" key="2">
    <source>
        <dbReference type="Proteomes" id="UP000679690"/>
    </source>
</evidence>
<dbReference type="RefSeq" id="WP_208465908.1">
    <property type="nucleotide sequence ID" value="NZ_JAGFNS010000002.1"/>
</dbReference>
<accession>A0ABS3UD37</accession>
<dbReference type="EMBL" id="JAGFNS010000002">
    <property type="protein sequence ID" value="MBO3736690.1"/>
    <property type="molecule type" value="Genomic_DNA"/>
</dbReference>
<keyword evidence="2" id="KW-1185">Reference proteome</keyword>